<dbReference type="Pfam" id="PF06835">
    <property type="entry name" value="LptC"/>
    <property type="match status" value="1"/>
</dbReference>
<dbReference type="InterPro" id="IPR010664">
    <property type="entry name" value="LipoPS_assembly_LptC-rel"/>
</dbReference>
<keyword evidence="3" id="KW-1185">Reference proteome</keyword>
<dbReference type="Proteomes" id="UP001197214">
    <property type="component" value="Unassembled WGS sequence"/>
</dbReference>
<evidence type="ECO:0000313" key="2">
    <source>
        <dbReference type="EMBL" id="MBW4330598.1"/>
    </source>
</evidence>
<proteinExistence type="predicted"/>
<keyword evidence="1" id="KW-1133">Transmembrane helix</keyword>
<evidence type="ECO:0000256" key="1">
    <source>
        <dbReference type="SAM" id="Phobius"/>
    </source>
</evidence>
<organism evidence="2 3">
    <name type="scientific">Stakelama flava</name>
    <dbReference type="NCBI Taxonomy" id="2860338"/>
    <lineage>
        <taxon>Bacteria</taxon>
        <taxon>Pseudomonadati</taxon>
        <taxon>Pseudomonadota</taxon>
        <taxon>Alphaproteobacteria</taxon>
        <taxon>Sphingomonadales</taxon>
        <taxon>Sphingomonadaceae</taxon>
        <taxon>Stakelama</taxon>
    </lineage>
</organism>
<evidence type="ECO:0000313" key="3">
    <source>
        <dbReference type="Proteomes" id="UP001197214"/>
    </source>
</evidence>
<comment type="caution">
    <text evidence="2">The sequence shown here is derived from an EMBL/GenBank/DDBJ whole genome shotgun (WGS) entry which is preliminary data.</text>
</comment>
<accession>A0ABS6XLA7</accession>
<name>A0ABS6XLA7_9SPHN</name>
<keyword evidence="1" id="KW-0472">Membrane</keyword>
<dbReference type="RefSeq" id="WP_219237720.1">
    <property type="nucleotide sequence ID" value="NZ_JAHWZX010000005.1"/>
</dbReference>
<keyword evidence="1" id="KW-0812">Transmembrane</keyword>
<reference evidence="2 3" key="1">
    <citation type="submission" date="2021-07" db="EMBL/GenBank/DDBJ databases">
        <title>Stakelama flava sp. nov., a novel endophytic bacterium isolated from branch of Kandelia candel.</title>
        <authorList>
            <person name="Tuo L."/>
        </authorList>
    </citation>
    <scope>NUCLEOTIDE SEQUENCE [LARGE SCALE GENOMIC DNA]</scope>
    <source>
        <strain evidence="2 3">CBK3Z-3</strain>
    </source>
</reference>
<protein>
    <submittedName>
        <fullName evidence="2">LPS export ABC transporter periplasmic protein LptC</fullName>
    </submittedName>
</protein>
<dbReference type="EMBL" id="JAHWZX010000005">
    <property type="protein sequence ID" value="MBW4330598.1"/>
    <property type="molecule type" value="Genomic_DNA"/>
</dbReference>
<feature type="transmembrane region" description="Helical" evidence="1">
    <location>
        <begin position="32"/>
        <end position="51"/>
    </location>
</feature>
<sequence>MSEIARRVRSQRQEWAAPGSPHDRVVATAQKVLPAAVGVLAAFLIIAPLINDSEMRFILDKGKVDVAQERMKLQSARYRGEDSKGRSFILTAGSAVQKSSAEPIVRLNDLAAQIQLADGPAQLKANQGRYDMKDDTVAVDGPITFRAANGYRMNTRDATIDLKARTMKSGGAVDGDTPQGTFSANRMSADLENHTVRLDGNAHLRIAPKQAKGQ</sequence>
<gene>
    <name evidence="2" type="primary">lptC</name>
    <name evidence="2" type="ORF">KY084_06875</name>
</gene>